<organism evidence="3 4">
    <name type="scientific">Meristemomyces frigidus</name>
    <dbReference type="NCBI Taxonomy" id="1508187"/>
    <lineage>
        <taxon>Eukaryota</taxon>
        <taxon>Fungi</taxon>
        <taxon>Dikarya</taxon>
        <taxon>Ascomycota</taxon>
        <taxon>Pezizomycotina</taxon>
        <taxon>Dothideomycetes</taxon>
        <taxon>Dothideomycetidae</taxon>
        <taxon>Mycosphaerellales</taxon>
        <taxon>Teratosphaeriaceae</taxon>
        <taxon>Meristemomyces</taxon>
    </lineage>
</organism>
<evidence type="ECO:0000313" key="3">
    <source>
        <dbReference type="EMBL" id="KAK5110958.1"/>
    </source>
</evidence>
<evidence type="ECO:0000313" key="4">
    <source>
        <dbReference type="Proteomes" id="UP001310890"/>
    </source>
</evidence>
<proteinExistence type="predicted"/>
<feature type="region of interest" description="Disordered" evidence="1">
    <location>
        <begin position="52"/>
        <end position="74"/>
    </location>
</feature>
<evidence type="ECO:0000256" key="2">
    <source>
        <dbReference type="SAM" id="SignalP"/>
    </source>
</evidence>
<evidence type="ECO:0000256" key="1">
    <source>
        <dbReference type="SAM" id="MobiDB-lite"/>
    </source>
</evidence>
<keyword evidence="2" id="KW-0732">Signal</keyword>
<name>A0AAN7YJB6_9PEZI</name>
<reference evidence="3" key="1">
    <citation type="submission" date="2023-08" db="EMBL/GenBank/DDBJ databases">
        <title>Black Yeasts Isolated from many extreme environments.</title>
        <authorList>
            <person name="Coleine C."/>
            <person name="Stajich J.E."/>
            <person name="Selbmann L."/>
        </authorList>
    </citation>
    <scope>NUCLEOTIDE SEQUENCE</scope>
    <source>
        <strain evidence="3">CCFEE 5401</strain>
    </source>
</reference>
<comment type="caution">
    <text evidence="3">The sequence shown here is derived from an EMBL/GenBank/DDBJ whole genome shotgun (WGS) entry which is preliminary data.</text>
</comment>
<sequence length="463" mass="49284">MKLAYLSVVVLWAITSVIFAAAQTTLNPGGVSVPTTVSTVTLLNSSTGSIAGTAGEGATSPTRSLEARDTPQCSGSSSYSYADVENAIQDYCATIAGQSFSAIVYKQYDFGWIAVELCAVSHDRSFTQLECLENFLTILWECPESNGLGPLGTLEDLSDCFLWGIYPPREGRRLSAGTVAYLDDRAAAVVARPEMKPSDAKVAPRVDVHTCGIGPVALLDDLDMATEFFCNKHASGNAEELMSGHVQFESFAFTSGIEATFERSSPSDISDYELNSNSLCVSGFGDIVQQCQKYLGDIPLQDLGSAGGSATVSGCVNYNIALSFAPPRNPKSTKHILQARQTETNTTTCSCTALAVSADNIKQATDNFCQSTNGLTLKRNDTISEQILVRPIVEGGSTCVKANATLTNGCFDFFTWYKPCEASFDAIAAKCDTGTVGDGGTFVTGDDGCIQYILEMFETAEDC</sequence>
<gene>
    <name evidence="3" type="ORF">LTR62_005496</name>
</gene>
<protein>
    <submittedName>
        <fullName evidence="3">Uncharacterized protein</fullName>
    </submittedName>
</protein>
<dbReference type="AlphaFoldDB" id="A0AAN7YJB6"/>
<feature type="signal peptide" evidence="2">
    <location>
        <begin position="1"/>
        <end position="22"/>
    </location>
</feature>
<accession>A0AAN7YJB6</accession>
<feature type="chain" id="PRO_5042983298" evidence="2">
    <location>
        <begin position="23"/>
        <end position="463"/>
    </location>
</feature>
<dbReference type="EMBL" id="JAVRRL010000044">
    <property type="protein sequence ID" value="KAK5110958.1"/>
    <property type="molecule type" value="Genomic_DNA"/>
</dbReference>
<dbReference type="Proteomes" id="UP001310890">
    <property type="component" value="Unassembled WGS sequence"/>
</dbReference>